<evidence type="ECO:0000256" key="2">
    <source>
        <dbReference type="ARBA" id="ARBA00004514"/>
    </source>
</evidence>
<dbReference type="Proteomes" id="UP001179952">
    <property type="component" value="Unassembled WGS sequence"/>
</dbReference>
<dbReference type="PANTHER" id="PTHR31220">
    <property type="entry name" value="HYCCIN RELATED"/>
    <property type="match status" value="1"/>
</dbReference>
<dbReference type="Pfam" id="PF09790">
    <property type="entry name" value="Hyccin"/>
    <property type="match status" value="1"/>
</dbReference>
<comment type="caution">
    <text evidence="7">The sequence shown here is derived from an EMBL/GenBank/DDBJ whole genome shotgun (WGS) entry which is preliminary data.</text>
</comment>
<dbReference type="InterPro" id="IPR018619">
    <property type="entry name" value="Hyccin"/>
</dbReference>
<organism evidence="7 8">
    <name type="scientific">Acorus gramineus</name>
    <name type="common">Dwarf sweet flag</name>
    <dbReference type="NCBI Taxonomy" id="55184"/>
    <lineage>
        <taxon>Eukaryota</taxon>
        <taxon>Viridiplantae</taxon>
        <taxon>Streptophyta</taxon>
        <taxon>Embryophyta</taxon>
        <taxon>Tracheophyta</taxon>
        <taxon>Spermatophyta</taxon>
        <taxon>Magnoliopsida</taxon>
        <taxon>Liliopsida</taxon>
        <taxon>Acoraceae</taxon>
        <taxon>Acorus</taxon>
    </lineage>
</organism>
<protein>
    <recommendedName>
        <fullName evidence="9">Hyccin</fullName>
    </recommendedName>
</protein>
<dbReference type="GO" id="GO:0005886">
    <property type="term" value="C:plasma membrane"/>
    <property type="evidence" value="ECO:0007669"/>
    <property type="project" value="UniProtKB-SubCell"/>
</dbReference>
<comment type="subcellular location">
    <subcellularLocation>
        <location evidence="1">Cell membrane</location>
    </subcellularLocation>
    <subcellularLocation>
        <location evidence="2">Cytoplasm</location>
        <location evidence="2">Cytosol</location>
    </subcellularLocation>
</comment>
<evidence type="ECO:0000256" key="5">
    <source>
        <dbReference type="ARBA" id="ARBA00023136"/>
    </source>
</evidence>
<proteinExistence type="inferred from homology"/>
<gene>
    <name evidence="7" type="ORF">QJS04_geneDACA003500</name>
</gene>
<keyword evidence="5" id="KW-0472">Membrane</keyword>
<keyword evidence="3" id="KW-1003">Cell membrane</keyword>
<reference evidence="7" key="1">
    <citation type="journal article" date="2023" name="Nat. Commun.">
        <title>Diploid and tetraploid genomes of Acorus and the evolution of monocots.</title>
        <authorList>
            <person name="Ma L."/>
            <person name="Liu K.W."/>
            <person name="Li Z."/>
            <person name="Hsiao Y.Y."/>
            <person name="Qi Y."/>
            <person name="Fu T."/>
            <person name="Tang G.D."/>
            <person name="Zhang D."/>
            <person name="Sun W.H."/>
            <person name="Liu D.K."/>
            <person name="Li Y."/>
            <person name="Chen G.Z."/>
            <person name="Liu X.D."/>
            <person name="Liao X.Y."/>
            <person name="Jiang Y.T."/>
            <person name="Yu X."/>
            <person name="Hao Y."/>
            <person name="Huang J."/>
            <person name="Zhao X.W."/>
            <person name="Ke S."/>
            <person name="Chen Y.Y."/>
            <person name="Wu W.L."/>
            <person name="Hsu J.L."/>
            <person name="Lin Y.F."/>
            <person name="Huang M.D."/>
            <person name="Li C.Y."/>
            <person name="Huang L."/>
            <person name="Wang Z.W."/>
            <person name="Zhao X."/>
            <person name="Zhong W.Y."/>
            <person name="Peng D.H."/>
            <person name="Ahmad S."/>
            <person name="Lan S."/>
            <person name="Zhang J.S."/>
            <person name="Tsai W.C."/>
            <person name="Van de Peer Y."/>
            <person name="Liu Z.J."/>
        </authorList>
    </citation>
    <scope>NUCLEOTIDE SEQUENCE</scope>
    <source>
        <strain evidence="7">SCP</strain>
    </source>
</reference>
<reference evidence="7" key="2">
    <citation type="submission" date="2023-06" db="EMBL/GenBank/DDBJ databases">
        <authorList>
            <person name="Ma L."/>
            <person name="Liu K.-W."/>
            <person name="Li Z."/>
            <person name="Hsiao Y.-Y."/>
            <person name="Qi Y."/>
            <person name="Fu T."/>
            <person name="Tang G."/>
            <person name="Zhang D."/>
            <person name="Sun W.-H."/>
            <person name="Liu D.-K."/>
            <person name="Li Y."/>
            <person name="Chen G.-Z."/>
            <person name="Liu X.-D."/>
            <person name="Liao X.-Y."/>
            <person name="Jiang Y.-T."/>
            <person name="Yu X."/>
            <person name="Hao Y."/>
            <person name="Huang J."/>
            <person name="Zhao X.-W."/>
            <person name="Ke S."/>
            <person name="Chen Y.-Y."/>
            <person name="Wu W.-L."/>
            <person name="Hsu J.-L."/>
            <person name="Lin Y.-F."/>
            <person name="Huang M.-D."/>
            <person name="Li C.-Y."/>
            <person name="Huang L."/>
            <person name="Wang Z.-W."/>
            <person name="Zhao X."/>
            <person name="Zhong W.-Y."/>
            <person name="Peng D.-H."/>
            <person name="Ahmad S."/>
            <person name="Lan S."/>
            <person name="Zhang J.-S."/>
            <person name="Tsai W.-C."/>
            <person name="Van De Peer Y."/>
            <person name="Liu Z.-J."/>
        </authorList>
    </citation>
    <scope>NUCLEOTIDE SEQUENCE</scope>
    <source>
        <strain evidence="7">SCP</strain>
        <tissue evidence="7">Leaves</tissue>
    </source>
</reference>
<sequence length="289" mass="31375">MSDEPNPTNQPNPPPTLTQTLLTSLSTIVGPLPIPTISHSLLHDPTSHTSISTHLRLPSSGSGSDDLCRWLYDAFQSADPHLRLLVLRSLPVLSAVYLSRTAASNAGFEAVLLAIYAHEAESRAGQPETVSVPDINHSSLYHETRPGPNKNNNNMSTELNRAVVSPALDPCGTVRATRRARIVGVALELYYSRISSMPVFSKIEFCESCAVWPAHWELLQPTLWILAHCLFGPAADSDGLRAAAGRAVERLYERASHEVNPQAMLATRSLLRLVELGDGVAPPPPQVFT</sequence>
<keyword evidence="8" id="KW-1185">Reference proteome</keyword>
<comment type="similarity">
    <text evidence="6">Belongs to the Hyccin family.</text>
</comment>
<dbReference type="GO" id="GO:0046854">
    <property type="term" value="P:phosphatidylinositol phosphate biosynthetic process"/>
    <property type="evidence" value="ECO:0007669"/>
    <property type="project" value="TreeGrafter"/>
</dbReference>
<evidence type="ECO:0000256" key="3">
    <source>
        <dbReference type="ARBA" id="ARBA00022475"/>
    </source>
</evidence>
<dbReference type="GO" id="GO:0005829">
    <property type="term" value="C:cytosol"/>
    <property type="evidence" value="ECO:0007669"/>
    <property type="project" value="UniProtKB-SubCell"/>
</dbReference>
<evidence type="ECO:0000313" key="8">
    <source>
        <dbReference type="Proteomes" id="UP001179952"/>
    </source>
</evidence>
<evidence type="ECO:0008006" key="9">
    <source>
        <dbReference type="Google" id="ProtNLM"/>
    </source>
</evidence>
<keyword evidence="4" id="KW-0963">Cytoplasm</keyword>
<dbReference type="EMBL" id="JAUJYN010000002">
    <property type="protein sequence ID" value="KAK1278133.1"/>
    <property type="molecule type" value="Genomic_DNA"/>
</dbReference>
<evidence type="ECO:0000256" key="4">
    <source>
        <dbReference type="ARBA" id="ARBA00022490"/>
    </source>
</evidence>
<evidence type="ECO:0000256" key="1">
    <source>
        <dbReference type="ARBA" id="ARBA00004236"/>
    </source>
</evidence>
<name>A0AAV9BNZ8_ACOGR</name>
<evidence type="ECO:0000313" key="7">
    <source>
        <dbReference type="EMBL" id="KAK1278133.1"/>
    </source>
</evidence>
<dbReference type="GO" id="GO:0072659">
    <property type="term" value="P:protein localization to plasma membrane"/>
    <property type="evidence" value="ECO:0007669"/>
    <property type="project" value="TreeGrafter"/>
</dbReference>
<evidence type="ECO:0000256" key="6">
    <source>
        <dbReference type="ARBA" id="ARBA00034482"/>
    </source>
</evidence>
<dbReference type="PANTHER" id="PTHR31220:SF10">
    <property type="entry name" value="HYCCIN"/>
    <property type="match status" value="1"/>
</dbReference>
<dbReference type="AlphaFoldDB" id="A0AAV9BNZ8"/>
<accession>A0AAV9BNZ8</accession>